<evidence type="ECO:0000313" key="2">
    <source>
        <dbReference type="EMBL" id="MBZ0159747.1"/>
    </source>
</evidence>
<sequence length="486" mass="54235">MNGLVLVTGATGYVGGRLWRRLEADGRRVRCLGRRRAGLASRVGAATEVVEGDMLKAETLDHALAGVDAAYYLVHSMGSGQDFEEQDRVAARNFGSAARMAGVQRIIYLGGLGHGEDLSPHLRSRHEVGEVLRESGVPVIELRASIVLGSGSLSFEMIRALVERLPIMITPRWVEVKAQPIAIDDLLAYLIAALNVPLTESRVFEIGGGDCVSYGDLMREYARQRGLRRAMIRVPFLTPKLSSLWLGLVTPIYARVGRKLIESIKHPTVVRDPSALEIFPVRPRGMRDAIAAAIRNEEREVAESRWYDAFSSGGEGRSWTGVRFHNRFIDSRSRAVDVGPEEAFAPIRRIGGETGWYAYDWLWRLRGFFDLLVGGVGVRRGRSSPERIHVGDALDFWRVEAYEPNRLLRLSAEMKLPGRAWLEFMVEPREGGATIRQTALFDPIGLAGLAYWYLAYPLHRIVFSRMLDRIADAATTGRRRAGTRTR</sequence>
<dbReference type="CDD" id="cd05245">
    <property type="entry name" value="SDR_a2"/>
    <property type="match status" value="1"/>
</dbReference>
<evidence type="ECO:0000313" key="3">
    <source>
        <dbReference type="Proteomes" id="UP001197609"/>
    </source>
</evidence>
<dbReference type="Pfam" id="PF13460">
    <property type="entry name" value="NAD_binding_10"/>
    <property type="match status" value="1"/>
</dbReference>
<dbReference type="InterPro" id="IPR036291">
    <property type="entry name" value="NAD(P)-bd_dom_sf"/>
</dbReference>
<dbReference type="SUPFAM" id="SSF55961">
    <property type="entry name" value="Bet v1-like"/>
    <property type="match status" value="1"/>
</dbReference>
<dbReference type="Pfam" id="PF11066">
    <property type="entry name" value="DUF2867"/>
    <property type="match status" value="1"/>
</dbReference>
<dbReference type="PANTHER" id="PTHR48079:SF6">
    <property type="entry name" value="NAD(P)-BINDING DOMAIN-CONTAINING PROTEIN-RELATED"/>
    <property type="match status" value="1"/>
</dbReference>
<dbReference type="GO" id="GO:0005737">
    <property type="term" value="C:cytoplasm"/>
    <property type="evidence" value="ECO:0007669"/>
    <property type="project" value="TreeGrafter"/>
</dbReference>
<gene>
    <name evidence="2" type="ORF">K8G79_06400</name>
</gene>
<dbReference type="GO" id="GO:0004029">
    <property type="term" value="F:aldehyde dehydrogenase (NAD+) activity"/>
    <property type="evidence" value="ECO:0007669"/>
    <property type="project" value="TreeGrafter"/>
</dbReference>
<accession>A0AAJ1EKE3</accession>
<dbReference type="PANTHER" id="PTHR48079">
    <property type="entry name" value="PROTEIN YEEZ"/>
    <property type="match status" value="1"/>
</dbReference>
<dbReference type="EMBL" id="JAIOIU010000080">
    <property type="protein sequence ID" value="MBZ0159747.1"/>
    <property type="molecule type" value="Genomic_DNA"/>
</dbReference>
<reference evidence="2 3" key="1">
    <citation type="journal article" date="2021" name="bioRxiv">
        <title>Unraveling nitrogen, sulfur and carbon metabolic pathways and microbial community transcriptional responses to substrate deprivation and toxicity stresses in a bioreactor mimicking anoxic brackish coastal sediment conditions.</title>
        <authorList>
            <person name="Martins P.D."/>
            <person name="Echeveste M.J."/>
            <person name="Arshad A."/>
            <person name="Kurth J."/>
            <person name="Ouboter H."/>
            <person name="Jetten M.S.M."/>
            <person name="Welte C.U."/>
        </authorList>
    </citation>
    <scope>NUCLEOTIDE SEQUENCE [LARGE SCALE GENOMIC DNA]</scope>
    <source>
        <strain evidence="2">MAG_38</strain>
    </source>
</reference>
<dbReference type="Gene3D" id="3.40.50.720">
    <property type="entry name" value="NAD(P)-binding Rossmann-like Domain"/>
    <property type="match status" value="1"/>
</dbReference>
<comment type="caution">
    <text evidence="2">The sequence shown here is derived from an EMBL/GenBank/DDBJ whole genome shotgun (WGS) entry which is preliminary data.</text>
</comment>
<dbReference type="InterPro" id="IPR016040">
    <property type="entry name" value="NAD(P)-bd_dom"/>
</dbReference>
<evidence type="ECO:0000259" key="1">
    <source>
        <dbReference type="Pfam" id="PF13460"/>
    </source>
</evidence>
<dbReference type="AlphaFoldDB" id="A0AAJ1EKE3"/>
<proteinExistence type="predicted"/>
<dbReference type="InterPro" id="IPR051783">
    <property type="entry name" value="NAD(P)-dependent_oxidoreduct"/>
</dbReference>
<dbReference type="InterPro" id="IPR021295">
    <property type="entry name" value="DUF2867"/>
</dbReference>
<protein>
    <submittedName>
        <fullName evidence="2">SDR family oxidoreductase</fullName>
    </submittedName>
</protein>
<feature type="domain" description="NAD(P)-binding" evidence="1">
    <location>
        <begin position="9"/>
        <end position="132"/>
    </location>
</feature>
<dbReference type="SUPFAM" id="SSF51735">
    <property type="entry name" value="NAD(P)-binding Rossmann-fold domains"/>
    <property type="match status" value="1"/>
</dbReference>
<organism evidence="2 3">
    <name type="scientific">Candidatus Methylomirabilis tolerans</name>
    <dbReference type="NCBI Taxonomy" id="3123416"/>
    <lineage>
        <taxon>Bacteria</taxon>
        <taxon>Candidatus Methylomirabilota</taxon>
        <taxon>Candidatus Methylomirabilia</taxon>
        <taxon>Candidatus Methylomirabilales</taxon>
        <taxon>Candidatus Methylomirabilaceae</taxon>
        <taxon>Candidatus Methylomirabilis</taxon>
    </lineage>
</organism>
<dbReference type="Proteomes" id="UP001197609">
    <property type="component" value="Unassembled WGS sequence"/>
</dbReference>
<name>A0AAJ1EKE3_9BACT</name>